<keyword evidence="2" id="KW-1185">Reference proteome</keyword>
<dbReference type="Proteomes" id="UP000299102">
    <property type="component" value="Unassembled WGS sequence"/>
</dbReference>
<reference evidence="1 2" key="1">
    <citation type="journal article" date="2019" name="Commun. Biol.">
        <title>The bagworm genome reveals a unique fibroin gene that provides high tensile strength.</title>
        <authorList>
            <person name="Kono N."/>
            <person name="Nakamura H."/>
            <person name="Ohtoshi R."/>
            <person name="Tomita M."/>
            <person name="Numata K."/>
            <person name="Arakawa K."/>
        </authorList>
    </citation>
    <scope>NUCLEOTIDE SEQUENCE [LARGE SCALE GENOMIC DNA]</scope>
</reference>
<proteinExistence type="predicted"/>
<sequence>MLMLFDMERRVSCCEVFFLTVSRGKTRRVKCHTFTKYGLEVAASAVAFRPVSESFGGPLPLYFSIVPSPFQEASNALATPSEAIGVHGLR</sequence>
<evidence type="ECO:0000313" key="2">
    <source>
        <dbReference type="Proteomes" id="UP000299102"/>
    </source>
</evidence>
<protein>
    <submittedName>
        <fullName evidence="1">Uncharacterized protein</fullName>
    </submittedName>
</protein>
<accession>A0A4C1TSS8</accession>
<evidence type="ECO:0000313" key="1">
    <source>
        <dbReference type="EMBL" id="GBP17063.1"/>
    </source>
</evidence>
<organism evidence="1 2">
    <name type="scientific">Eumeta variegata</name>
    <name type="common">Bagworm moth</name>
    <name type="synonym">Eumeta japonica</name>
    <dbReference type="NCBI Taxonomy" id="151549"/>
    <lineage>
        <taxon>Eukaryota</taxon>
        <taxon>Metazoa</taxon>
        <taxon>Ecdysozoa</taxon>
        <taxon>Arthropoda</taxon>
        <taxon>Hexapoda</taxon>
        <taxon>Insecta</taxon>
        <taxon>Pterygota</taxon>
        <taxon>Neoptera</taxon>
        <taxon>Endopterygota</taxon>
        <taxon>Lepidoptera</taxon>
        <taxon>Glossata</taxon>
        <taxon>Ditrysia</taxon>
        <taxon>Tineoidea</taxon>
        <taxon>Psychidae</taxon>
        <taxon>Oiketicinae</taxon>
        <taxon>Eumeta</taxon>
    </lineage>
</organism>
<dbReference type="EMBL" id="BGZK01000084">
    <property type="protein sequence ID" value="GBP17063.1"/>
    <property type="molecule type" value="Genomic_DNA"/>
</dbReference>
<name>A0A4C1TSS8_EUMVA</name>
<dbReference type="AlphaFoldDB" id="A0A4C1TSS8"/>
<gene>
    <name evidence="1" type="ORF">EVAR_8133_1</name>
</gene>
<comment type="caution">
    <text evidence="1">The sequence shown here is derived from an EMBL/GenBank/DDBJ whole genome shotgun (WGS) entry which is preliminary data.</text>
</comment>